<feature type="active site" description="Proton acceptor" evidence="1">
    <location>
        <position position="124"/>
    </location>
</feature>
<reference evidence="5" key="2">
    <citation type="journal article" date="2022" name="Microbiol. Resour. Announc.">
        <title>Metagenome Sequencing to Explore Phylogenomics of Terrestrial Cyanobacteria.</title>
        <authorList>
            <person name="Ward R.D."/>
            <person name="Stajich J.E."/>
            <person name="Johansen J.R."/>
            <person name="Huntemann M."/>
            <person name="Clum A."/>
            <person name="Foster B."/>
            <person name="Foster B."/>
            <person name="Roux S."/>
            <person name="Palaniappan K."/>
            <person name="Varghese N."/>
            <person name="Mukherjee S."/>
            <person name="Reddy T.B.K."/>
            <person name="Daum C."/>
            <person name="Copeland A."/>
            <person name="Chen I.A."/>
            <person name="Ivanova N.N."/>
            <person name="Kyrpides N.C."/>
            <person name="Shapiro N."/>
            <person name="Eloe-Fadrosh E.A."/>
            <person name="Pietrasiak N."/>
        </authorList>
    </citation>
    <scope>NUCLEOTIDE SEQUENCE</scope>
    <source>
        <strain evidence="5">UHER 2000/2452</strain>
    </source>
</reference>
<dbReference type="EMBL" id="JAHHHD010000012">
    <property type="protein sequence ID" value="MBW4659450.1"/>
    <property type="molecule type" value="Genomic_DNA"/>
</dbReference>
<gene>
    <name evidence="5" type="ORF">KME15_12305</name>
</gene>
<evidence type="ECO:0000256" key="2">
    <source>
        <dbReference type="PIRSR" id="PIRSR640255-2"/>
    </source>
</evidence>
<dbReference type="InterPro" id="IPR044929">
    <property type="entry name" value="DNA/RNA_non-sp_Endonuclease_sf"/>
</dbReference>
<sequence>MAGVRWKWVGGLLISAIALLSLSGCATVISQINRNIGNPHLLLGNPSAAIASLSTPSNYLISRPQYALSYNRDKGIPNWVSWQLNETWLGSLPRPQFEPDTSLPKGWYQVSPDDYTGSGFDRGHVLPAADRNRDPQDSQSTFLMTNILPQAADSNRGPWEQLESYCRALVRTGKELYIVAGSAGTGGVGEKGKRSIIGRGKVAVPASTWKVIVVLDRSGLGLADITTLTRTIAVNMPNQQGIKDRKWQDFKTSIDEIEKLTGYNLLSNVAPAVQTAIEAL</sequence>
<keyword evidence="5" id="KW-0540">Nuclease</keyword>
<dbReference type="PROSITE" id="PS51257">
    <property type="entry name" value="PROKAR_LIPOPROTEIN"/>
    <property type="match status" value="1"/>
</dbReference>
<dbReference type="Gene3D" id="3.40.570.10">
    <property type="entry name" value="Extracellular Endonuclease, subunit A"/>
    <property type="match status" value="1"/>
</dbReference>
<dbReference type="CDD" id="cd00091">
    <property type="entry name" value="NUC"/>
    <property type="match status" value="1"/>
</dbReference>
<dbReference type="PANTHER" id="PTHR13966:SF5">
    <property type="entry name" value="ENDONUCLEASE G, MITOCHONDRIAL"/>
    <property type="match status" value="1"/>
</dbReference>
<dbReference type="GO" id="GO:0004519">
    <property type="term" value="F:endonuclease activity"/>
    <property type="evidence" value="ECO:0007669"/>
    <property type="project" value="UniProtKB-KW"/>
</dbReference>
<evidence type="ECO:0000313" key="5">
    <source>
        <dbReference type="EMBL" id="MBW4659450.1"/>
    </source>
</evidence>
<evidence type="ECO:0000259" key="4">
    <source>
        <dbReference type="SMART" id="SM00892"/>
    </source>
</evidence>
<dbReference type="InterPro" id="IPR001604">
    <property type="entry name" value="Endo_G_ENPP1-like_dom"/>
</dbReference>
<keyword evidence="5" id="KW-0378">Hydrolase</keyword>
<feature type="binding site" evidence="2">
    <location>
        <position position="155"/>
    </location>
    <ligand>
        <name>Mg(2+)</name>
        <dbReference type="ChEBI" id="CHEBI:18420"/>
        <note>catalytic</note>
    </ligand>
</feature>
<proteinExistence type="predicted"/>
<keyword evidence="5" id="KW-0255">Endonuclease</keyword>
<feature type="domain" description="DNA/RNA non-specific endonuclease/pyrophosphatase/phosphodiesterase" evidence="4">
    <location>
        <begin position="62"/>
        <end position="272"/>
    </location>
</feature>
<reference evidence="5" key="1">
    <citation type="submission" date="2021-05" db="EMBL/GenBank/DDBJ databases">
        <authorList>
            <person name="Pietrasiak N."/>
            <person name="Ward R."/>
            <person name="Stajich J.E."/>
            <person name="Kurbessoian T."/>
        </authorList>
    </citation>
    <scope>NUCLEOTIDE SEQUENCE</scope>
    <source>
        <strain evidence="5">UHER 2000/2452</strain>
    </source>
</reference>
<dbReference type="PANTHER" id="PTHR13966">
    <property type="entry name" value="ENDONUCLEASE RELATED"/>
    <property type="match status" value="1"/>
</dbReference>
<dbReference type="GO" id="GO:0016787">
    <property type="term" value="F:hydrolase activity"/>
    <property type="evidence" value="ECO:0007669"/>
    <property type="project" value="InterPro"/>
</dbReference>
<dbReference type="Proteomes" id="UP000757435">
    <property type="component" value="Unassembled WGS sequence"/>
</dbReference>
<evidence type="ECO:0000313" key="6">
    <source>
        <dbReference type="Proteomes" id="UP000757435"/>
    </source>
</evidence>
<dbReference type="InterPro" id="IPR020821">
    <property type="entry name" value="ENPP1-3/EXOG-like_nuc-like"/>
</dbReference>
<dbReference type="SUPFAM" id="SSF54060">
    <property type="entry name" value="His-Me finger endonucleases"/>
    <property type="match status" value="1"/>
</dbReference>
<dbReference type="InterPro" id="IPR040255">
    <property type="entry name" value="Non-specific_endonuclease"/>
</dbReference>
<dbReference type="GO" id="GO:0003676">
    <property type="term" value="F:nucleic acid binding"/>
    <property type="evidence" value="ECO:0007669"/>
    <property type="project" value="InterPro"/>
</dbReference>
<dbReference type="AlphaFoldDB" id="A0A951UMH0"/>
<name>A0A951UMH0_9CYAN</name>
<keyword evidence="2" id="KW-0479">Metal-binding</keyword>
<dbReference type="SMART" id="SM00892">
    <property type="entry name" value="Endonuclease_NS"/>
    <property type="match status" value="1"/>
</dbReference>
<dbReference type="SMART" id="SM00477">
    <property type="entry name" value="NUC"/>
    <property type="match status" value="1"/>
</dbReference>
<feature type="domain" description="ENPP1-3/EXOG-like endonuclease/phosphodiesterase" evidence="3">
    <location>
        <begin position="63"/>
        <end position="272"/>
    </location>
</feature>
<accession>A0A951UMH0</accession>
<evidence type="ECO:0000259" key="3">
    <source>
        <dbReference type="SMART" id="SM00477"/>
    </source>
</evidence>
<organism evidence="5 6">
    <name type="scientific">Drouetiella hepatica Uher 2000/2452</name>
    <dbReference type="NCBI Taxonomy" id="904376"/>
    <lineage>
        <taxon>Bacteria</taxon>
        <taxon>Bacillati</taxon>
        <taxon>Cyanobacteriota</taxon>
        <taxon>Cyanophyceae</taxon>
        <taxon>Oculatellales</taxon>
        <taxon>Oculatellaceae</taxon>
        <taxon>Drouetiella</taxon>
    </lineage>
</organism>
<dbReference type="GO" id="GO:0046872">
    <property type="term" value="F:metal ion binding"/>
    <property type="evidence" value="ECO:0007669"/>
    <property type="project" value="UniProtKB-KW"/>
</dbReference>
<dbReference type="InterPro" id="IPR044925">
    <property type="entry name" value="His-Me_finger_sf"/>
</dbReference>
<comment type="caution">
    <text evidence="5">The sequence shown here is derived from an EMBL/GenBank/DDBJ whole genome shotgun (WGS) entry which is preliminary data.</text>
</comment>
<protein>
    <submittedName>
        <fullName evidence="5">DNA/RNA non-specific endonuclease</fullName>
    </submittedName>
</protein>
<evidence type="ECO:0000256" key="1">
    <source>
        <dbReference type="PIRSR" id="PIRSR640255-1"/>
    </source>
</evidence>
<dbReference type="Pfam" id="PF01223">
    <property type="entry name" value="Endonuclease_NS"/>
    <property type="match status" value="1"/>
</dbReference>